<dbReference type="Proteomes" id="UP000076489">
    <property type="component" value="Unassembled WGS sequence"/>
</dbReference>
<dbReference type="EMBL" id="LUKJ01000001">
    <property type="protein sequence ID" value="KZN21310.1"/>
    <property type="molecule type" value="Genomic_DNA"/>
</dbReference>
<dbReference type="PANTHER" id="PTHR23028:SF53">
    <property type="entry name" value="ACYL_TRANSF_3 DOMAIN-CONTAINING PROTEIN"/>
    <property type="match status" value="1"/>
</dbReference>
<gene>
    <name evidence="3" type="ORF">A1D17_01705</name>
</gene>
<dbReference type="GO" id="GO:0016747">
    <property type="term" value="F:acyltransferase activity, transferring groups other than amino-acyl groups"/>
    <property type="evidence" value="ECO:0007669"/>
    <property type="project" value="InterPro"/>
</dbReference>
<name>A0A166R4U0_PSEFL</name>
<reference evidence="4" key="1">
    <citation type="submission" date="2016-03" db="EMBL/GenBank/DDBJ databases">
        <authorList>
            <person name="Ray J."/>
            <person name="Price M."/>
            <person name="Deutschbauer A."/>
        </authorList>
    </citation>
    <scope>NUCLEOTIDE SEQUENCE [LARGE SCALE GENOMIC DNA]</scope>
    <source>
        <strain evidence="4">FW300-N1B4</strain>
    </source>
</reference>
<feature type="domain" description="Acyltransferase 3" evidence="2">
    <location>
        <begin position="18"/>
        <end position="331"/>
    </location>
</feature>
<feature type="transmembrane region" description="Helical" evidence="1">
    <location>
        <begin position="199"/>
        <end position="217"/>
    </location>
</feature>
<feature type="transmembrane region" description="Helical" evidence="1">
    <location>
        <begin position="51"/>
        <end position="71"/>
    </location>
</feature>
<evidence type="ECO:0000313" key="3">
    <source>
        <dbReference type="EMBL" id="KZN21310.1"/>
    </source>
</evidence>
<dbReference type="PANTHER" id="PTHR23028">
    <property type="entry name" value="ACETYLTRANSFERASE"/>
    <property type="match status" value="1"/>
</dbReference>
<feature type="transmembrane region" description="Helical" evidence="1">
    <location>
        <begin position="278"/>
        <end position="297"/>
    </location>
</feature>
<sequence length="365" mass="40783">MLRETYDPPERSEKYDLIQVLRFIAALAVVLCHSAFYAQERLDPDAFRYEPGTHGVSLFFVISGFVMILASEKLHGTANGWKHFATRRIARIVPLYWVATTIKLLVLLSAAHFVLHAEIDWGYIFKSYFFIPSVNIDNEVKPLLGVGWTLLFEMFFYAVFTLCLLLKLSAIRWCAGLFGLLTVASFFKTENWSPAMQFYADPIVLNFLWGMLVARLIQRRIYMPKSIAVILVILSLAYLFLPRSTDWGGTILYGIASLFTVYGCASIEKTCNVTVPKLLVFLGAASYAIYLFHPLLSPAAPEILKRIGLIIPSISVIISALIAIVAGSIFYALIETPVTSRLNALIKKRLAKPTADTAPAIKTPA</sequence>
<keyword evidence="1" id="KW-1133">Transmembrane helix</keyword>
<dbReference type="AlphaFoldDB" id="A0A166R4U0"/>
<dbReference type="GO" id="GO:0016020">
    <property type="term" value="C:membrane"/>
    <property type="evidence" value="ECO:0007669"/>
    <property type="project" value="TreeGrafter"/>
</dbReference>
<feature type="transmembrane region" description="Helical" evidence="1">
    <location>
        <begin position="20"/>
        <end position="39"/>
    </location>
</feature>
<evidence type="ECO:0000256" key="1">
    <source>
        <dbReference type="SAM" id="Phobius"/>
    </source>
</evidence>
<dbReference type="InterPro" id="IPR002656">
    <property type="entry name" value="Acyl_transf_3_dom"/>
</dbReference>
<feature type="transmembrane region" description="Helical" evidence="1">
    <location>
        <begin position="143"/>
        <end position="165"/>
    </location>
</feature>
<dbReference type="InterPro" id="IPR050879">
    <property type="entry name" value="Acyltransferase_3"/>
</dbReference>
<reference evidence="3 4" key="2">
    <citation type="journal article" date="2018" name="Nature">
        <title>Mutant phenotypes for thousands of bacterial genes of unknown function.</title>
        <authorList>
            <person name="Price M.N."/>
            <person name="Wetmore K.M."/>
            <person name="Waters R.J."/>
            <person name="Callaghan M."/>
            <person name="Ray J."/>
            <person name="Liu H."/>
            <person name="Kuehl J.V."/>
            <person name="Melnyk R.A."/>
            <person name="Lamson J.S."/>
            <person name="Suh Y."/>
            <person name="Carlson H.K."/>
            <person name="Esquivel Z."/>
            <person name="Sadeeshkumar H."/>
            <person name="Chakraborty R."/>
            <person name="Zane G.M."/>
            <person name="Rubin B.E."/>
            <person name="Wall J.D."/>
            <person name="Visel A."/>
            <person name="Bristow J."/>
            <person name="Blow M.J."/>
            <person name="Arkin A.P."/>
            <person name="Deutschbauer A.M."/>
        </authorList>
    </citation>
    <scope>NUCLEOTIDE SEQUENCE [LARGE SCALE GENOMIC DNA]</scope>
    <source>
        <strain evidence="3 4">FW300-N1B4</strain>
    </source>
</reference>
<dbReference type="OrthoDB" id="9767863at2"/>
<keyword evidence="3" id="KW-0012">Acyltransferase</keyword>
<feature type="transmembrane region" description="Helical" evidence="1">
    <location>
        <begin position="309"/>
        <end position="334"/>
    </location>
</feature>
<feature type="transmembrane region" description="Helical" evidence="1">
    <location>
        <begin position="247"/>
        <end position="266"/>
    </location>
</feature>
<protein>
    <submittedName>
        <fullName evidence="3">Acyltransferase</fullName>
    </submittedName>
</protein>
<feature type="transmembrane region" description="Helical" evidence="1">
    <location>
        <begin position="222"/>
        <end position="241"/>
    </location>
</feature>
<evidence type="ECO:0000259" key="2">
    <source>
        <dbReference type="Pfam" id="PF01757"/>
    </source>
</evidence>
<comment type="caution">
    <text evidence="3">The sequence shown here is derived from an EMBL/GenBank/DDBJ whole genome shotgun (WGS) entry which is preliminary data.</text>
</comment>
<organism evidence="3 4">
    <name type="scientific">Pseudomonas fluorescens</name>
    <dbReference type="NCBI Taxonomy" id="294"/>
    <lineage>
        <taxon>Bacteria</taxon>
        <taxon>Pseudomonadati</taxon>
        <taxon>Pseudomonadota</taxon>
        <taxon>Gammaproteobacteria</taxon>
        <taxon>Pseudomonadales</taxon>
        <taxon>Pseudomonadaceae</taxon>
        <taxon>Pseudomonas</taxon>
    </lineage>
</organism>
<keyword evidence="1" id="KW-0472">Membrane</keyword>
<proteinExistence type="predicted"/>
<accession>A0A166R4U0</accession>
<keyword evidence="1" id="KW-0812">Transmembrane</keyword>
<keyword evidence="3" id="KW-0808">Transferase</keyword>
<feature type="transmembrane region" description="Helical" evidence="1">
    <location>
        <begin position="170"/>
        <end position="187"/>
    </location>
</feature>
<dbReference type="Pfam" id="PF01757">
    <property type="entry name" value="Acyl_transf_3"/>
    <property type="match status" value="1"/>
</dbReference>
<feature type="transmembrane region" description="Helical" evidence="1">
    <location>
        <begin position="92"/>
        <end position="115"/>
    </location>
</feature>
<dbReference type="GO" id="GO:0000271">
    <property type="term" value="P:polysaccharide biosynthetic process"/>
    <property type="evidence" value="ECO:0007669"/>
    <property type="project" value="TreeGrafter"/>
</dbReference>
<evidence type="ECO:0000313" key="4">
    <source>
        <dbReference type="Proteomes" id="UP000076489"/>
    </source>
</evidence>